<keyword evidence="4 7" id="KW-0863">Zinc-finger</keyword>
<dbReference type="EMBL" id="LNIX01000001">
    <property type="protein sequence ID" value="OXA62876.1"/>
    <property type="molecule type" value="Genomic_DNA"/>
</dbReference>
<dbReference type="SMART" id="SM00355">
    <property type="entry name" value="ZnF_C2H2"/>
    <property type="match status" value="4"/>
</dbReference>
<evidence type="ECO:0000256" key="5">
    <source>
        <dbReference type="ARBA" id="ARBA00022833"/>
    </source>
</evidence>
<dbReference type="Gene3D" id="3.30.160.60">
    <property type="entry name" value="Classic Zinc Finger"/>
    <property type="match status" value="2"/>
</dbReference>
<dbReference type="OMA" id="PHENADM"/>
<comment type="caution">
    <text evidence="10">The sequence shown here is derived from an EMBL/GenBank/DDBJ whole genome shotgun (WGS) entry which is preliminary data.</text>
</comment>
<evidence type="ECO:0000313" key="11">
    <source>
        <dbReference type="Proteomes" id="UP000198287"/>
    </source>
</evidence>
<dbReference type="OrthoDB" id="10004641at2759"/>
<evidence type="ECO:0000256" key="2">
    <source>
        <dbReference type="ARBA" id="ARBA00022723"/>
    </source>
</evidence>
<dbReference type="GO" id="GO:0010468">
    <property type="term" value="P:regulation of gene expression"/>
    <property type="evidence" value="ECO:0007669"/>
    <property type="project" value="TreeGrafter"/>
</dbReference>
<protein>
    <submittedName>
        <fullName evidence="10">Zinc finger protein 2</fullName>
    </submittedName>
</protein>
<dbReference type="PROSITE" id="PS50157">
    <property type="entry name" value="ZINC_FINGER_C2H2_2"/>
    <property type="match status" value="4"/>
</dbReference>
<keyword evidence="11" id="KW-1185">Reference proteome</keyword>
<evidence type="ECO:0000256" key="1">
    <source>
        <dbReference type="ARBA" id="ARBA00004123"/>
    </source>
</evidence>
<proteinExistence type="predicted"/>
<evidence type="ECO:0000256" key="6">
    <source>
        <dbReference type="ARBA" id="ARBA00023242"/>
    </source>
</evidence>
<evidence type="ECO:0000256" key="3">
    <source>
        <dbReference type="ARBA" id="ARBA00022737"/>
    </source>
</evidence>
<feature type="domain" description="C2H2-type" evidence="9">
    <location>
        <begin position="246"/>
        <end position="273"/>
    </location>
</feature>
<evidence type="ECO:0000256" key="4">
    <source>
        <dbReference type="ARBA" id="ARBA00022771"/>
    </source>
</evidence>
<evidence type="ECO:0000259" key="9">
    <source>
        <dbReference type="PROSITE" id="PS50157"/>
    </source>
</evidence>
<accession>A0A226F1Q8</accession>
<name>A0A226F1Q8_FOLCA</name>
<dbReference type="PANTHER" id="PTHR16515:SF66">
    <property type="entry name" value="C2H2-TYPE DOMAIN-CONTAINING PROTEIN"/>
    <property type="match status" value="1"/>
</dbReference>
<dbReference type="PANTHER" id="PTHR16515">
    <property type="entry name" value="PR DOMAIN ZINC FINGER PROTEIN"/>
    <property type="match status" value="1"/>
</dbReference>
<feature type="domain" description="C2H2-type" evidence="9">
    <location>
        <begin position="153"/>
        <end position="178"/>
    </location>
</feature>
<dbReference type="PROSITE" id="PS00028">
    <property type="entry name" value="ZINC_FINGER_C2H2_1"/>
    <property type="match status" value="3"/>
</dbReference>
<keyword evidence="6" id="KW-0539">Nucleus</keyword>
<evidence type="ECO:0000256" key="7">
    <source>
        <dbReference type="PROSITE-ProRule" id="PRU00042"/>
    </source>
</evidence>
<dbReference type="InterPro" id="IPR050331">
    <property type="entry name" value="Zinc_finger"/>
</dbReference>
<gene>
    <name evidence="10" type="ORF">Fcan01_00391</name>
</gene>
<dbReference type="InterPro" id="IPR013087">
    <property type="entry name" value="Znf_C2H2_type"/>
</dbReference>
<dbReference type="Proteomes" id="UP000198287">
    <property type="component" value="Unassembled WGS sequence"/>
</dbReference>
<evidence type="ECO:0000256" key="8">
    <source>
        <dbReference type="SAM" id="MobiDB-lite"/>
    </source>
</evidence>
<keyword evidence="3" id="KW-0677">Repeat</keyword>
<evidence type="ECO:0000313" key="10">
    <source>
        <dbReference type="EMBL" id="OXA62876.1"/>
    </source>
</evidence>
<feature type="domain" description="C2H2-type" evidence="9">
    <location>
        <begin position="181"/>
        <end position="208"/>
    </location>
</feature>
<dbReference type="Pfam" id="PF00096">
    <property type="entry name" value="zf-C2H2"/>
    <property type="match status" value="2"/>
</dbReference>
<comment type="subcellular location">
    <subcellularLocation>
        <location evidence="1">Nucleus</location>
    </subcellularLocation>
</comment>
<dbReference type="GO" id="GO:0008270">
    <property type="term" value="F:zinc ion binding"/>
    <property type="evidence" value="ECO:0007669"/>
    <property type="project" value="UniProtKB-KW"/>
</dbReference>
<dbReference type="InterPro" id="IPR036236">
    <property type="entry name" value="Znf_C2H2_sf"/>
</dbReference>
<dbReference type="SUPFAM" id="SSF57667">
    <property type="entry name" value="beta-beta-alpha zinc fingers"/>
    <property type="match status" value="2"/>
</dbReference>
<feature type="region of interest" description="Disordered" evidence="8">
    <location>
        <begin position="262"/>
        <end position="282"/>
    </location>
</feature>
<feature type="domain" description="C2H2-type" evidence="9">
    <location>
        <begin position="213"/>
        <end position="236"/>
    </location>
</feature>
<organism evidence="10 11">
    <name type="scientific">Folsomia candida</name>
    <name type="common">Springtail</name>
    <dbReference type="NCBI Taxonomy" id="158441"/>
    <lineage>
        <taxon>Eukaryota</taxon>
        <taxon>Metazoa</taxon>
        <taxon>Ecdysozoa</taxon>
        <taxon>Arthropoda</taxon>
        <taxon>Hexapoda</taxon>
        <taxon>Collembola</taxon>
        <taxon>Entomobryomorpha</taxon>
        <taxon>Isotomoidea</taxon>
        <taxon>Isotomidae</taxon>
        <taxon>Proisotominae</taxon>
        <taxon>Folsomia</taxon>
    </lineage>
</organism>
<reference evidence="10 11" key="1">
    <citation type="submission" date="2015-12" db="EMBL/GenBank/DDBJ databases">
        <title>The genome of Folsomia candida.</title>
        <authorList>
            <person name="Faddeeva A."/>
            <person name="Derks M.F."/>
            <person name="Anvar Y."/>
            <person name="Smit S."/>
            <person name="Van Straalen N."/>
            <person name="Roelofs D."/>
        </authorList>
    </citation>
    <scope>NUCLEOTIDE SEQUENCE [LARGE SCALE GENOMIC DNA]</scope>
    <source>
        <strain evidence="10 11">VU population</strain>
        <tissue evidence="10">Whole body</tissue>
    </source>
</reference>
<dbReference type="FunFam" id="3.30.160.60:FF:000340">
    <property type="entry name" value="zinc finger protein 473 isoform X1"/>
    <property type="match status" value="1"/>
</dbReference>
<sequence>MEALLERVASLEAMVSQLVKWTNYKPDNPFPIPHENADMATSSNPMSSDYHNVDSDVEIEIDHTIKVEYQNEDNVLTTNCKFPSWEGEPEEGEVFLDDPLGDIPDPGYSSTQPQVFIGGPTKKRRTSKSSCQVGAINSETSLNMNNIGPKTRYPCPTCGKTFIYKHLVFRHVLSAHNGTIFLCRLCEKKFLKKEELDKHLGCHTHNMTELHDFRCVQCAINFDTHDDLDSHIRSSHPAVSAFQITYKCSLCGREFKQKSLLTRHEKRHRNASERSRLKYLPP</sequence>
<keyword evidence="5" id="KW-0862">Zinc</keyword>
<dbReference type="AlphaFoldDB" id="A0A226F1Q8"/>
<dbReference type="GO" id="GO:0005634">
    <property type="term" value="C:nucleus"/>
    <property type="evidence" value="ECO:0007669"/>
    <property type="project" value="UniProtKB-SubCell"/>
</dbReference>
<keyword evidence="2" id="KW-0479">Metal-binding</keyword>